<evidence type="ECO:0000313" key="2">
    <source>
        <dbReference type="Proteomes" id="UP000244093"/>
    </source>
</evidence>
<gene>
    <name evidence="1" type="ORF">B7O98_02275</name>
</gene>
<protein>
    <submittedName>
        <fullName evidence="1">Uncharacterized protein</fullName>
    </submittedName>
</protein>
<dbReference type="EMBL" id="NBVN01000002">
    <property type="protein sequence ID" value="PUA33278.1"/>
    <property type="molecule type" value="Genomic_DNA"/>
</dbReference>
<name>A0A2R7Y6X7_9CREN</name>
<sequence>MNHFKTALIIEARVEAFQQLFEALTYFKELNVKEGRVCSDEEHMYVCASDDTLIKVLPLQQSLERLAVATQIPPSIKVEIESVNPRSLVAVSNEVATTFKKFGLRVRRSE</sequence>
<comment type="caution">
    <text evidence="1">The sequence shown here is derived from an EMBL/GenBank/DDBJ whole genome shotgun (WGS) entry which is preliminary data.</text>
</comment>
<dbReference type="AlphaFoldDB" id="A0A2R7Y6X7"/>
<dbReference type="Proteomes" id="UP000244093">
    <property type="component" value="Unassembled WGS sequence"/>
</dbReference>
<evidence type="ECO:0000313" key="1">
    <source>
        <dbReference type="EMBL" id="PUA33278.1"/>
    </source>
</evidence>
<accession>A0A2R7Y6X7</accession>
<proteinExistence type="predicted"/>
<organism evidence="1 2">
    <name type="scientific">Zestosphaera tikiterensis</name>
    <dbReference type="NCBI Taxonomy" id="1973259"/>
    <lineage>
        <taxon>Archaea</taxon>
        <taxon>Thermoproteota</taxon>
        <taxon>Thermoprotei</taxon>
        <taxon>Desulfurococcales</taxon>
        <taxon>Desulfurococcaceae</taxon>
        <taxon>Zestosphaera</taxon>
    </lineage>
</organism>
<reference evidence="1" key="2">
    <citation type="journal article" date="2018" name="Syst. Appl. Microbiol.">
        <title>A new symbiotic nanoarchaeote (Candidatus Nanoclepta minutus) and its host (Zestosphaera tikiterensis gen. nov., sp. nov.) from a New Zealand hot spring.</title>
        <authorList>
            <person name="St John E."/>
            <person name="Liu Y."/>
            <person name="Podar M."/>
            <person name="Stott M.B."/>
            <person name="Meneghin J."/>
            <person name="Chen Z."/>
            <person name="Lagutin K."/>
            <person name="Mitchell K."/>
            <person name="Reysenbach A.L."/>
        </authorList>
    </citation>
    <scope>NUCLEOTIDE SEQUENCE [LARGE SCALE GENOMIC DNA]</scope>
    <source>
        <strain evidence="1">NZ3</strain>
    </source>
</reference>
<reference evidence="1" key="1">
    <citation type="submission" date="2017-04" db="EMBL/GenBank/DDBJ databases">
        <authorList>
            <person name="Afonso C.L."/>
            <person name="Miller P.J."/>
            <person name="Scott M.A."/>
            <person name="Spackman E."/>
            <person name="Goraichik I."/>
            <person name="Dimitrov K.M."/>
            <person name="Suarez D.L."/>
            <person name="Swayne D.E."/>
        </authorList>
    </citation>
    <scope>NUCLEOTIDE SEQUENCE</scope>
    <source>
        <strain evidence="1">NZ3</strain>
    </source>
</reference>